<sequence>MFAEHTDRYLRAVDTALPGFVTKLYIAGSAALGAWQSAHSDIDLVIGTARPATTDDLTALRAVHAGLAGRPHLDGVYLDPATFAARPDDRRVVPFVVNGEFHADRPCGELNPVLWTVLRQHGIAVRGPAVTDLGITVDPAALRRYNLENLRDYWRPLARRARQETGELGGAEPVPGEAVSWLVLGPARLHHTLAHGTVVAKADAGAYLGRFFPAWTALQDRAVRWRGDGGETFTVDDLRAAADAVEAVVDDAWTRWGDPDRAARVPAR</sequence>
<comment type="caution">
    <text evidence="1">The sequence shown here is derived from an EMBL/GenBank/DDBJ whole genome shotgun (WGS) entry which is preliminary data.</text>
</comment>
<name>A0ABV5D2J0_9ACTN</name>
<accession>A0ABV5D2J0</accession>
<protein>
    <recommendedName>
        <fullName evidence="3">Nucleotidyltransferase domain-containing protein</fullName>
    </recommendedName>
</protein>
<dbReference type="RefSeq" id="WP_375737070.1">
    <property type="nucleotide sequence ID" value="NZ_JBCGDC010000216.1"/>
</dbReference>
<evidence type="ECO:0008006" key="3">
    <source>
        <dbReference type="Google" id="ProtNLM"/>
    </source>
</evidence>
<gene>
    <name evidence="1" type="ORF">AAFH96_35005</name>
</gene>
<dbReference type="Proteomes" id="UP001582793">
    <property type="component" value="Unassembled WGS sequence"/>
</dbReference>
<dbReference type="EMBL" id="JBCGDC010000216">
    <property type="protein sequence ID" value="MFB6398246.1"/>
    <property type="molecule type" value="Genomic_DNA"/>
</dbReference>
<proteinExistence type="predicted"/>
<dbReference type="SUPFAM" id="SSF81301">
    <property type="entry name" value="Nucleotidyltransferase"/>
    <property type="match status" value="1"/>
</dbReference>
<evidence type="ECO:0000313" key="1">
    <source>
        <dbReference type="EMBL" id="MFB6398246.1"/>
    </source>
</evidence>
<evidence type="ECO:0000313" key="2">
    <source>
        <dbReference type="Proteomes" id="UP001582793"/>
    </source>
</evidence>
<organism evidence="1 2">
    <name type="scientific">Polymorphospora lycopeni</name>
    <dbReference type="NCBI Taxonomy" id="3140240"/>
    <lineage>
        <taxon>Bacteria</taxon>
        <taxon>Bacillati</taxon>
        <taxon>Actinomycetota</taxon>
        <taxon>Actinomycetes</taxon>
        <taxon>Micromonosporales</taxon>
        <taxon>Micromonosporaceae</taxon>
        <taxon>Polymorphospora</taxon>
    </lineage>
</organism>
<reference evidence="1 2" key="1">
    <citation type="submission" date="2024-04" db="EMBL/GenBank/DDBJ databases">
        <title>Polymorphospora sp. isolated from Baiyangdian Lake in Xiong'an New Area.</title>
        <authorList>
            <person name="Zhang X."/>
            <person name="Liu J."/>
        </authorList>
    </citation>
    <scope>NUCLEOTIDE SEQUENCE [LARGE SCALE GENOMIC DNA]</scope>
    <source>
        <strain evidence="1 2">2-325</strain>
    </source>
</reference>
<dbReference type="InterPro" id="IPR043519">
    <property type="entry name" value="NT_sf"/>
</dbReference>
<keyword evidence="2" id="KW-1185">Reference proteome</keyword>